<comment type="cofactor">
    <cofactor evidence="1">
        <name>[4Fe-4S] cluster</name>
        <dbReference type="ChEBI" id="CHEBI:49883"/>
    </cofactor>
</comment>
<sequence length="354" mass="39632">MLDQYGRNITYLRISITDRCNLRCKYCMPDEVTDVGMKNILTFEEIWEIVKAGVSLGITHVRITGGEPLVRKGCADLIRGIRAIPGVETITMTTNGVLLRTYAASLKEAGLDGLNVSLDTLDFEEFASLAGRQNLKEVLDGIQAAKEMGLPVKINAVNRKELNPISLVLYAQQEKIPLRFIEMMPVGYGKQYVGRSNDELRACLEDEFGKSEMIMYQANQKKQVSEQISHMVQTLHTKEVPIGSGPAVYYKFSKLTIPVGFISAIHGKFCESCNRVRLTAQGYLKLCLCYDKGIDLRQILRGGEALQNEKDIQKALNEKLTTAMRDAIYKKPAAHCFEHPEEMTEINEMVKIGG</sequence>
<dbReference type="SFLD" id="SFLDS00029">
    <property type="entry name" value="Radical_SAM"/>
    <property type="match status" value="1"/>
</dbReference>
<dbReference type="PANTHER" id="PTHR22960:SF0">
    <property type="entry name" value="MOLYBDENUM COFACTOR BIOSYNTHESIS PROTEIN 1"/>
    <property type="match status" value="1"/>
</dbReference>
<dbReference type="PANTHER" id="PTHR22960">
    <property type="entry name" value="MOLYBDOPTERIN COFACTOR SYNTHESIS PROTEIN A"/>
    <property type="match status" value="1"/>
</dbReference>
<evidence type="ECO:0000313" key="14">
    <source>
        <dbReference type="EMBL" id="MCC2222977.1"/>
    </source>
</evidence>
<dbReference type="InterPro" id="IPR050105">
    <property type="entry name" value="MoCo_biosynth_MoaA/MoaC"/>
</dbReference>
<dbReference type="PROSITE" id="PS01305">
    <property type="entry name" value="MOAA_NIFB_PQQE"/>
    <property type="match status" value="1"/>
</dbReference>
<proteinExistence type="predicted"/>
<dbReference type="GO" id="GO:0005525">
    <property type="term" value="F:GTP binding"/>
    <property type="evidence" value="ECO:0007669"/>
    <property type="project" value="UniProtKB-KW"/>
</dbReference>
<name>A0AAE3E804_9FIRM</name>
<dbReference type="InterPro" id="IPR000385">
    <property type="entry name" value="MoaA_NifB_PqqE_Fe-S-bd_CS"/>
</dbReference>
<dbReference type="GO" id="GO:0051539">
    <property type="term" value="F:4 iron, 4 sulfur cluster binding"/>
    <property type="evidence" value="ECO:0007669"/>
    <property type="project" value="UniProtKB-KW"/>
</dbReference>
<reference evidence="14 15" key="1">
    <citation type="submission" date="2021-10" db="EMBL/GenBank/DDBJ databases">
        <title>Anaerobic single-cell dispensing facilitates the cultivation of human gut bacteria.</title>
        <authorList>
            <person name="Afrizal A."/>
        </authorList>
    </citation>
    <scope>NUCLEOTIDE SEQUENCE [LARGE SCALE GENOMIC DNA]</scope>
    <source>
        <strain evidence="14 15">CLA-AA-H224</strain>
    </source>
</reference>
<evidence type="ECO:0000256" key="5">
    <source>
        <dbReference type="ARBA" id="ARBA00022723"/>
    </source>
</evidence>
<dbReference type="InterPro" id="IPR013785">
    <property type="entry name" value="Aldolase_TIM"/>
</dbReference>
<keyword evidence="3" id="KW-0004">4Fe-4S</keyword>
<dbReference type="SFLD" id="SFLDG01067">
    <property type="entry name" value="SPASM/twitch_domain_containing"/>
    <property type="match status" value="1"/>
</dbReference>
<dbReference type="InterPro" id="IPR010505">
    <property type="entry name" value="MoaA_twitch"/>
</dbReference>
<keyword evidence="15" id="KW-1185">Reference proteome</keyword>
<dbReference type="NCBIfam" id="TIGR02666">
    <property type="entry name" value="moaA"/>
    <property type="match status" value="1"/>
</dbReference>
<dbReference type="RefSeq" id="WP_308732507.1">
    <property type="nucleotide sequence ID" value="NZ_JAJEQN010000060.1"/>
</dbReference>
<dbReference type="Pfam" id="PF06463">
    <property type="entry name" value="Mob_synth_C"/>
    <property type="match status" value="1"/>
</dbReference>
<dbReference type="InterPro" id="IPR040064">
    <property type="entry name" value="MoaA-like"/>
</dbReference>
<evidence type="ECO:0000259" key="13">
    <source>
        <dbReference type="PROSITE" id="PS51918"/>
    </source>
</evidence>
<dbReference type="CDD" id="cd21117">
    <property type="entry name" value="Twitch_MoaA"/>
    <property type="match status" value="1"/>
</dbReference>
<dbReference type="SFLD" id="SFLDG01383">
    <property type="entry name" value="cyclic_pyranopterin_phosphate"/>
    <property type="match status" value="1"/>
</dbReference>
<evidence type="ECO:0000256" key="12">
    <source>
        <dbReference type="ARBA" id="ARBA00048697"/>
    </source>
</evidence>
<evidence type="ECO:0000256" key="9">
    <source>
        <dbReference type="ARBA" id="ARBA00023134"/>
    </source>
</evidence>
<keyword evidence="11 14" id="KW-0456">Lyase</keyword>
<evidence type="ECO:0000256" key="2">
    <source>
        <dbReference type="ARBA" id="ARBA00012167"/>
    </source>
</evidence>
<dbReference type="InterPro" id="IPR007197">
    <property type="entry name" value="rSAM"/>
</dbReference>
<dbReference type="GO" id="GO:0006777">
    <property type="term" value="P:Mo-molybdopterin cofactor biosynthetic process"/>
    <property type="evidence" value="ECO:0007669"/>
    <property type="project" value="UniProtKB-KW"/>
</dbReference>
<keyword evidence="9" id="KW-0342">GTP-binding</keyword>
<evidence type="ECO:0000313" key="15">
    <source>
        <dbReference type="Proteomes" id="UP001198200"/>
    </source>
</evidence>
<comment type="catalytic activity">
    <reaction evidence="12">
        <text>GTP + AH2 + S-adenosyl-L-methionine = (8S)-3',8-cyclo-7,8-dihydroguanosine 5'-triphosphate + 5'-deoxyadenosine + L-methionine + A + H(+)</text>
        <dbReference type="Rhea" id="RHEA:49576"/>
        <dbReference type="ChEBI" id="CHEBI:13193"/>
        <dbReference type="ChEBI" id="CHEBI:15378"/>
        <dbReference type="ChEBI" id="CHEBI:17319"/>
        <dbReference type="ChEBI" id="CHEBI:17499"/>
        <dbReference type="ChEBI" id="CHEBI:37565"/>
        <dbReference type="ChEBI" id="CHEBI:57844"/>
        <dbReference type="ChEBI" id="CHEBI:59789"/>
        <dbReference type="ChEBI" id="CHEBI:131766"/>
        <dbReference type="EC" id="4.1.99.22"/>
    </reaction>
</comment>
<keyword evidence="5" id="KW-0479">Metal-binding</keyword>
<keyword evidence="8" id="KW-0411">Iron-sulfur</keyword>
<dbReference type="InterPro" id="IPR058240">
    <property type="entry name" value="rSAM_sf"/>
</dbReference>
<dbReference type="InterPro" id="IPR013483">
    <property type="entry name" value="MoaA"/>
</dbReference>
<dbReference type="AlphaFoldDB" id="A0AAE3E804"/>
<keyword evidence="10" id="KW-0501">Molybdenum cofactor biosynthesis</keyword>
<evidence type="ECO:0000256" key="7">
    <source>
        <dbReference type="ARBA" id="ARBA00023004"/>
    </source>
</evidence>
<comment type="caution">
    <text evidence="14">The sequence shown here is derived from an EMBL/GenBank/DDBJ whole genome shotgun (WGS) entry which is preliminary data.</text>
</comment>
<protein>
    <recommendedName>
        <fullName evidence="2">GTP 3',8-cyclase</fullName>
        <ecNumber evidence="2">4.1.99.22</ecNumber>
    </recommendedName>
</protein>
<dbReference type="GO" id="GO:0046872">
    <property type="term" value="F:metal ion binding"/>
    <property type="evidence" value="ECO:0007669"/>
    <property type="project" value="UniProtKB-KW"/>
</dbReference>
<organism evidence="14 15">
    <name type="scientific">Anthropogastromicrobium aceti</name>
    <dbReference type="NCBI Taxonomy" id="2981768"/>
    <lineage>
        <taxon>Bacteria</taxon>
        <taxon>Bacillati</taxon>
        <taxon>Bacillota</taxon>
        <taxon>Clostridia</taxon>
        <taxon>Lachnospirales</taxon>
        <taxon>Lachnospiraceae</taxon>
        <taxon>Anthropogastromicrobium</taxon>
    </lineage>
</organism>
<evidence type="ECO:0000256" key="11">
    <source>
        <dbReference type="ARBA" id="ARBA00023239"/>
    </source>
</evidence>
<keyword evidence="4" id="KW-0949">S-adenosyl-L-methionine</keyword>
<evidence type="ECO:0000256" key="3">
    <source>
        <dbReference type="ARBA" id="ARBA00022485"/>
    </source>
</evidence>
<evidence type="ECO:0000256" key="6">
    <source>
        <dbReference type="ARBA" id="ARBA00022741"/>
    </source>
</evidence>
<evidence type="ECO:0000256" key="1">
    <source>
        <dbReference type="ARBA" id="ARBA00001966"/>
    </source>
</evidence>
<dbReference type="GO" id="GO:0061798">
    <property type="term" value="F:GTP 3',8'-cyclase activity"/>
    <property type="evidence" value="ECO:0007669"/>
    <property type="project" value="UniProtKB-EC"/>
</dbReference>
<accession>A0AAE3E804</accession>
<dbReference type="EC" id="4.1.99.22" evidence="2"/>
<dbReference type="InterPro" id="IPR006638">
    <property type="entry name" value="Elp3/MiaA/NifB-like_rSAM"/>
</dbReference>
<dbReference type="EMBL" id="JAJEQN010000060">
    <property type="protein sequence ID" value="MCC2222977.1"/>
    <property type="molecule type" value="Genomic_DNA"/>
</dbReference>
<dbReference type="SFLD" id="SFLDG01386">
    <property type="entry name" value="main_SPASM_domain-containing"/>
    <property type="match status" value="1"/>
</dbReference>
<dbReference type="GO" id="GO:0061799">
    <property type="term" value="F:cyclic pyranopterin monophosphate synthase activity"/>
    <property type="evidence" value="ECO:0007669"/>
    <property type="project" value="TreeGrafter"/>
</dbReference>
<dbReference type="Gene3D" id="3.20.20.70">
    <property type="entry name" value="Aldolase class I"/>
    <property type="match status" value="1"/>
</dbReference>
<dbReference type="SUPFAM" id="SSF102114">
    <property type="entry name" value="Radical SAM enzymes"/>
    <property type="match status" value="1"/>
</dbReference>
<keyword evidence="6" id="KW-0547">Nucleotide-binding</keyword>
<keyword evidence="7" id="KW-0408">Iron</keyword>
<evidence type="ECO:0000256" key="10">
    <source>
        <dbReference type="ARBA" id="ARBA00023150"/>
    </source>
</evidence>
<dbReference type="PROSITE" id="PS51918">
    <property type="entry name" value="RADICAL_SAM"/>
    <property type="match status" value="1"/>
</dbReference>
<dbReference type="Pfam" id="PF04055">
    <property type="entry name" value="Radical_SAM"/>
    <property type="match status" value="1"/>
</dbReference>
<evidence type="ECO:0000256" key="8">
    <source>
        <dbReference type="ARBA" id="ARBA00023014"/>
    </source>
</evidence>
<gene>
    <name evidence="14" type="primary">moaA</name>
    <name evidence="14" type="ORF">LKD48_15350</name>
</gene>
<feature type="domain" description="Radical SAM core" evidence="13">
    <location>
        <begin position="4"/>
        <end position="221"/>
    </location>
</feature>
<evidence type="ECO:0000256" key="4">
    <source>
        <dbReference type="ARBA" id="ARBA00022691"/>
    </source>
</evidence>
<dbReference type="Proteomes" id="UP001198200">
    <property type="component" value="Unassembled WGS sequence"/>
</dbReference>
<dbReference type="SMART" id="SM00729">
    <property type="entry name" value="Elp3"/>
    <property type="match status" value="1"/>
</dbReference>
<dbReference type="CDD" id="cd01335">
    <property type="entry name" value="Radical_SAM"/>
    <property type="match status" value="1"/>
</dbReference>